<dbReference type="PANTHER" id="PTHR18914">
    <property type="entry name" value="ALPHA CATENIN"/>
    <property type="match status" value="1"/>
</dbReference>
<dbReference type="GO" id="GO:0008013">
    <property type="term" value="F:beta-catenin binding"/>
    <property type="evidence" value="ECO:0007669"/>
    <property type="project" value="TreeGrafter"/>
</dbReference>
<dbReference type="GO" id="GO:0016477">
    <property type="term" value="P:cell migration"/>
    <property type="evidence" value="ECO:0007669"/>
    <property type="project" value="TreeGrafter"/>
</dbReference>
<dbReference type="GO" id="GO:0051015">
    <property type="term" value="F:actin filament binding"/>
    <property type="evidence" value="ECO:0007669"/>
    <property type="project" value="TreeGrafter"/>
</dbReference>
<evidence type="ECO:0000256" key="1">
    <source>
        <dbReference type="ARBA" id="ARBA00004496"/>
    </source>
</evidence>
<evidence type="ECO:0000313" key="3">
    <source>
        <dbReference type="EMBL" id="KAK9884752.1"/>
    </source>
</evidence>
<gene>
    <name evidence="3" type="ORF">WA026_007601</name>
</gene>
<organism evidence="3 4">
    <name type="scientific">Henosepilachna vigintioctopunctata</name>
    <dbReference type="NCBI Taxonomy" id="420089"/>
    <lineage>
        <taxon>Eukaryota</taxon>
        <taxon>Metazoa</taxon>
        <taxon>Ecdysozoa</taxon>
        <taxon>Arthropoda</taxon>
        <taxon>Hexapoda</taxon>
        <taxon>Insecta</taxon>
        <taxon>Pterygota</taxon>
        <taxon>Neoptera</taxon>
        <taxon>Endopterygota</taxon>
        <taxon>Coleoptera</taxon>
        <taxon>Polyphaga</taxon>
        <taxon>Cucujiformia</taxon>
        <taxon>Coccinelloidea</taxon>
        <taxon>Coccinellidae</taxon>
        <taxon>Epilachninae</taxon>
        <taxon>Epilachnini</taxon>
        <taxon>Henosepilachna</taxon>
    </lineage>
</organism>
<dbReference type="InterPro" id="IPR008837">
    <property type="entry name" value="Serendipity_A"/>
</dbReference>
<accession>A0AAW1UW97</accession>
<reference evidence="3 4" key="1">
    <citation type="submission" date="2023-03" db="EMBL/GenBank/DDBJ databases">
        <title>Genome insight into feeding habits of ladybird beetles.</title>
        <authorList>
            <person name="Li H.-S."/>
            <person name="Huang Y.-H."/>
            <person name="Pang H."/>
        </authorList>
    </citation>
    <scope>NUCLEOTIDE SEQUENCE [LARGE SCALE GENOMIC DNA]</scope>
    <source>
        <strain evidence="3">SYSU_2023b</strain>
        <tissue evidence="3">Whole body</tissue>
    </source>
</reference>
<dbReference type="Proteomes" id="UP001431783">
    <property type="component" value="Unassembled WGS sequence"/>
</dbReference>
<dbReference type="Pfam" id="PF05482">
    <property type="entry name" value="Serendipity_A"/>
    <property type="match status" value="1"/>
</dbReference>
<dbReference type="GO" id="GO:0005912">
    <property type="term" value="C:adherens junction"/>
    <property type="evidence" value="ECO:0007669"/>
    <property type="project" value="TreeGrafter"/>
</dbReference>
<evidence type="ECO:0000313" key="4">
    <source>
        <dbReference type="Proteomes" id="UP001431783"/>
    </source>
</evidence>
<dbReference type="GO" id="GO:0016342">
    <property type="term" value="C:catenin complex"/>
    <property type="evidence" value="ECO:0007669"/>
    <property type="project" value="TreeGrafter"/>
</dbReference>
<comment type="caution">
    <text evidence="3">The sequence shown here is derived from an EMBL/GenBank/DDBJ whole genome shotgun (WGS) entry which is preliminary data.</text>
</comment>
<comment type="subcellular location">
    <subcellularLocation>
        <location evidence="1">Cytoplasm</location>
    </subcellularLocation>
</comment>
<name>A0AAW1UW97_9CUCU</name>
<dbReference type="PANTHER" id="PTHR18914:SF33">
    <property type="entry name" value="RE47911P-RELATED"/>
    <property type="match status" value="1"/>
</dbReference>
<proteinExistence type="predicted"/>
<dbReference type="AlphaFoldDB" id="A0AAW1UW97"/>
<dbReference type="GO" id="GO:0007349">
    <property type="term" value="P:cellularization"/>
    <property type="evidence" value="ECO:0007669"/>
    <property type="project" value="InterPro"/>
</dbReference>
<evidence type="ECO:0000256" key="2">
    <source>
        <dbReference type="ARBA" id="ARBA00022490"/>
    </source>
</evidence>
<keyword evidence="2" id="KW-0963">Cytoplasm</keyword>
<keyword evidence="4" id="KW-1185">Reference proteome</keyword>
<dbReference type="GO" id="GO:0005737">
    <property type="term" value="C:cytoplasm"/>
    <property type="evidence" value="ECO:0007669"/>
    <property type="project" value="UniProtKB-SubCell"/>
</dbReference>
<sequence>MEQSIQSCRDCLQEVFSLQVPLPLNNSAFKTICSSVATVISSSNSIIKSKFESKSYCPYRDFLIFQFTQLMSALELLADVIINEQKLNMILKSCRKSMCKRINFCLDTIGGIFKSKIELNNSGCFLRWMDNALQKIIEVDIDIGQSNCLKKFQEASTLFEDILSHAMSIAQICLAEDSKAIKGSTLTVLEALEDLKHAISEKKLNKAMVTLFVDICGDKLCALERRVDIAVLKLTLKVFSQYLLPLENIFKFCEENSGNEYDQQKFDNIVADFDLHVDRIMQIGLFAVFCSSNIKLGRNIRNCMASLEYLELELIPVAQMLLAHNSEVNQTSALIFKNYWICEANKLRSLIFEIVDPSAFCQIIKDAIYVELDVLLEKYRNKKDFSKCSFDTFIQHATVLTDFLLTVFRCEDITTKSFLKDQIKNCCTVVREIQNAIEVLDDNSSETNNRTLKRCRIFKSQLKKMLLLFRKENLTEDIPTFKEENNPTFASQEKKNLFENKFLDHIMNRGKNILDNRSILYRTPNKPTNSKWTSGDGTKMENSLKLHKIHLSFNSSQEVGSFEFHITDILDNLSKLSSTFDPTTTT</sequence>
<dbReference type="GO" id="GO:0098609">
    <property type="term" value="P:cell-cell adhesion"/>
    <property type="evidence" value="ECO:0007669"/>
    <property type="project" value="TreeGrafter"/>
</dbReference>
<dbReference type="EMBL" id="JARQZJ010000093">
    <property type="protein sequence ID" value="KAK9884752.1"/>
    <property type="molecule type" value="Genomic_DNA"/>
</dbReference>
<evidence type="ECO:0008006" key="5">
    <source>
        <dbReference type="Google" id="ProtNLM"/>
    </source>
</evidence>
<protein>
    <recommendedName>
        <fullName evidence="5">Serendipity locus protein alpha</fullName>
    </recommendedName>
</protein>
<dbReference type="Gene3D" id="1.20.120.810">
    <property type="entry name" value="Vinculin, Vh2 four-helix bundle"/>
    <property type="match status" value="1"/>
</dbReference>